<reference evidence="10" key="1">
    <citation type="submission" date="2016-10" db="EMBL/GenBank/DDBJ databases">
        <authorList>
            <person name="Varghese N."/>
            <person name="Submissions S."/>
        </authorList>
    </citation>
    <scope>NUCLEOTIDE SEQUENCE [LARGE SCALE GENOMIC DNA]</scope>
    <source>
        <strain evidence="10">DSM 5918</strain>
    </source>
</reference>
<dbReference type="Gene3D" id="3.30.565.10">
    <property type="entry name" value="Histidine kinase-like ATPase, C-terminal domain"/>
    <property type="match status" value="2"/>
</dbReference>
<dbReference type="Pfam" id="PF02518">
    <property type="entry name" value="HATPase_c"/>
    <property type="match status" value="1"/>
</dbReference>
<dbReference type="AlphaFoldDB" id="A0A1I3Y766"/>
<keyword evidence="5 9" id="KW-0418">Kinase</keyword>
<dbReference type="GO" id="GO:0005524">
    <property type="term" value="F:ATP binding"/>
    <property type="evidence" value="ECO:0007669"/>
    <property type="project" value="UniProtKB-KW"/>
</dbReference>
<dbReference type="SUPFAM" id="SSF55874">
    <property type="entry name" value="ATPase domain of HSP90 chaperone/DNA topoisomerase II/histidine kinase"/>
    <property type="match status" value="2"/>
</dbReference>
<dbReference type="InterPro" id="IPR050351">
    <property type="entry name" value="BphY/WalK/GraS-like"/>
</dbReference>
<keyword evidence="3" id="KW-0808">Transferase</keyword>
<evidence type="ECO:0000259" key="8">
    <source>
        <dbReference type="PROSITE" id="PS50109"/>
    </source>
</evidence>
<proteinExistence type="predicted"/>
<evidence type="ECO:0000256" key="1">
    <source>
        <dbReference type="ARBA" id="ARBA00000085"/>
    </source>
</evidence>
<dbReference type="Proteomes" id="UP000198635">
    <property type="component" value="Unassembled WGS sequence"/>
</dbReference>
<dbReference type="RefSeq" id="WP_092377765.1">
    <property type="nucleotide sequence ID" value="NZ_FORX01000019.1"/>
</dbReference>
<keyword evidence="10" id="KW-1185">Reference proteome</keyword>
<evidence type="ECO:0000256" key="6">
    <source>
        <dbReference type="ARBA" id="ARBA00022840"/>
    </source>
</evidence>
<name>A0A1I3Y766_9BACT</name>
<dbReference type="PANTHER" id="PTHR42878">
    <property type="entry name" value="TWO-COMPONENT HISTIDINE KINASE"/>
    <property type="match status" value="1"/>
</dbReference>
<protein>
    <recommendedName>
        <fullName evidence="2">histidine kinase</fullName>
        <ecNumber evidence="2">2.7.13.3</ecNumber>
    </recommendedName>
</protein>
<evidence type="ECO:0000256" key="4">
    <source>
        <dbReference type="ARBA" id="ARBA00022741"/>
    </source>
</evidence>
<comment type="catalytic activity">
    <reaction evidence="1">
        <text>ATP + protein L-histidine = ADP + protein N-phospho-L-histidine.</text>
        <dbReference type="EC" id="2.7.13.3"/>
    </reaction>
</comment>
<dbReference type="OrthoDB" id="9816482at2"/>
<evidence type="ECO:0000256" key="5">
    <source>
        <dbReference type="ARBA" id="ARBA00022777"/>
    </source>
</evidence>
<feature type="domain" description="Histidine kinase" evidence="8">
    <location>
        <begin position="773"/>
        <end position="977"/>
    </location>
</feature>
<dbReference type="CDD" id="cd00075">
    <property type="entry name" value="HATPase"/>
    <property type="match status" value="1"/>
</dbReference>
<dbReference type="InterPro" id="IPR005467">
    <property type="entry name" value="His_kinase_dom"/>
</dbReference>
<gene>
    <name evidence="9" type="ORF">SAMN04488082_11917</name>
</gene>
<dbReference type="Pfam" id="PF13589">
    <property type="entry name" value="HATPase_c_3"/>
    <property type="match status" value="1"/>
</dbReference>
<dbReference type="Pfam" id="PF19191">
    <property type="entry name" value="HEF_HK"/>
    <property type="match status" value="1"/>
</dbReference>
<dbReference type="GO" id="GO:0004673">
    <property type="term" value="F:protein histidine kinase activity"/>
    <property type="evidence" value="ECO:0007669"/>
    <property type="project" value="UniProtKB-EC"/>
</dbReference>
<dbReference type="GO" id="GO:0030295">
    <property type="term" value="F:protein kinase activator activity"/>
    <property type="evidence" value="ECO:0007669"/>
    <property type="project" value="TreeGrafter"/>
</dbReference>
<dbReference type="STRING" id="52560.SAMN04488082_11917"/>
<evidence type="ECO:0000256" key="7">
    <source>
        <dbReference type="ARBA" id="ARBA00023012"/>
    </source>
</evidence>
<dbReference type="InterPro" id="IPR003594">
    <property type="entry name" value="HATPase_dom"/>
</dbReference>
<dbReference type="GO" id="GO:0007234">
    <property type="term" value="P:osmosensory signaling via phosphorelay pathway"/>
    <property type="evidence" value="ECO:0007669"/>
    <property type="project" value="TreeGrafter"/>
</dbReference>
<dbReference type="EMBL" id="FORX01000019">
    <property type="protein sequence ID" value="SFK27827.1"/>
    <property type="molecule type" value="Genomic_DNA"/>
</dbReference>
<dbReference type="GO" id="GO:0000156">
    <property type="term" value="F:phosphorelay response regulator activity"/>
    <property type="evidence" value="ECO:0007669"/>
    <property type="project" value="TreeGrafter"/>
</dbReference>
<evidence type="ECO:0000256" key="3">
    <source>
        <dbReference type="ARBA" id="ARBA00022679"/>
    </source>
</evidence>
<dbReference type="PANTHER" id="PTHR42878:SF7">
    <property type="entry name" value="SENSOR HISTIDINE KINASE GLRK"/>
    <property type="match status" value="1"/>
</dbReference>
<keyword evidence="6" id="KW-0067">ATP-binding</keyword>
<keyword evidence="7" id="KW-0902">Two-component regulatory system</keyword>
<accession>A0A1I3Y766</accession>
<evidence type="ECO:0000313" key="10">
    <source>
        <dbReference type="Proteomes" id="UP000198635"/>
    </source>
</evidence>
<keyword evidence="4" id="KW-0547">Nucleotide-binding</keyword>
<dbReference type="SMART" id="SM00387">
    <property type="entry name" value="HATPase_c"/>
    <property type="match status" value="1"/>
</dbReference>
<evidence type="ECO:0000313" key="9">
    <source>
        <dbReference type="EMBL" id="SFK27827.1"/>
    </source>
</evidence>
<dbReference type="EC" id="2.7.13.3" evidence="2"/>
<dbReference type="InterPro" id="IPR036890">
    <property type="entry name" value="HATPase_C_sf"/>
</dbReference>
<organism evidence="9 10">
    <name type="scientific">Desulfomicrobium apsheronum</name>
    <dbReference type="NCBI Taxonomy" id="52560"/>
    <lineage>
        <taxon>Bacteria</taxon>
        <taxon>Pseudomonadati</taxon>
        <taxon>Thermodesulfobacteriota</taxon>
        <taxon>Desulfovibrionia</taxon>
        <taxon>Desulfovibrionales</taxon>
        <taxon>Desulfomicrobiaceae</taxon>
        <taxon>Desulfomicrobium</taxon>
    </lineage>
</organism>
<sequence length="978" mass="110587">MATFKTRARALDMLGRQQIAGIPTAISELFKNAHDAYANRAEVDFYRSDGLFVLRDDGVGMTEEEFLDRWLTLGTESKLKGRNATPPPKMAGKDERILLGEKGVGRLAIAIIGPQVLVLSRAIREEALCETVAAFIHWGLFECPGADLDKIEFAVRTFPAGTLPTSKDINDMVDVCRSTLNGLKELFDADAFEKISNDLDSFVLDPYEIDGYVSDMSLQKEGHGTHFIIKPTSEMLCPDIDEGKAVDSAPPLYKMLRGFSNTMTPGHTPPVLQTAFRDHKSEEAFDDLIAVGKFFTPKEFINADHQICGEFDEYGQFNGSVTIFGKEFPNHIISWRGGHGSQARCGPFKISVANVQGAERESTLPLEDWGELIQKMNRFGGLYIYRDGVRMLPYGGNDSDWLDLEKNRSKSALYYHFSYRRIFGVVELSSTANPNLREKAGREGFRENGAYRDLQNILKNFFVQLAADFFRRDAAEDFFQVKKAELNDQDAARRKREMQVSQKRTVFKEQIDTFFHKVDVGDPQLFVGQLIDDIHADLRVAALINNPAEAAEAFMKAEADARAKLSTFENEYRIVKPRIGLGKAVLDDWAKYQTAFENLQIKVFSQARELIEGEVQERAAEAKIALDKRIRIERSLDELSKDAQKVGRTERRATEEQASQVNTDVLNAAKSSVKNINAVMQSVFAEFARLDVSSMDDDSIIKERDRLEKALIDVRDKERAYLQRLQNQLESIDTSEGSTQIEQMEALEQRAIALEEQVATDLQLTQLGMAIEVINHEFDSSIRSIRDYIRRLKGWADINEGLEGIYQGIRSSFDHLDGYLTLFTPLHRRLYRKEVKISGSEINKFLIDLFGERFKRHEVELLATPSFKRAEFMGYPSSFYPVFVNVVDNAIFWIKDQPTRVITLDAIGSTLVIKDTGPGVPERDHDSIFELGFSRKPGGRGMGLHISREVLSRVDYDLSLRHTHSGAEFHISPKVFDA</sequence>
<dbReference type="InterPro" id="IPR043836">
    <property type="entry name" value="DHp"/>
</dbReference>
<evidence type="ECO:0000256" key="2">
    <source>
        <dbReference type="ARBA" id="ARBA00012438"/>
    </source>
</evidence>
<dbReference type="PROSITE" id="PS50109">
    <property type="entry name" value="HIS_KIN"/>
    <property type="match status" value="1"/>
</dbReference>